<evidence type="ECO:0000313" key="2">
    <source>
        <dbReference type="Proteomes" id="UP000828048"/>
    </source>
</evidence>
<protein>
    <submittedName>
        <fullName evidence="1">Uncharacterized protein</fullName>
    </submittedName>
</protein>
<accession>A0ACB7Y5R7</accession>
<proteinExistence type="predicted"/>
<gene>
    <name evidence="1" type="ORF">Vadar_002236</name>
</gene>
<dbReference type="EMBL" id="CM037157">
    <property type="protein sequence ID" value="KAH7848393.1"/>
    <property type="molecule type" value="Genomic_DNA"/>
</dbReference>
<sequence>MGASHSREDLNSDSEEESEDEQTPKREKGEEEETYEDADEEHRSKTPSSLDEVDAKLKALKLKYPSINPNLKNAVKLYNHVGGNTADSKWIVTDKLTSYSFVKTSQNDDGEEEDENDEEEEEEEDGDSVWVLKVGTRVSARVCAEVQLKSFGEQKRVDFVSKGVWAMKFFNEEDYKGFLTRFQDCLFENTYGFEPTDGNKVKVYGKDFIGWAKPETADDSMWEDAEDNSSWKSPPVRASQNLREEFEEAADSGGKIQSLALGALDNSFLVSDSGVQVVRNFSHGIHGKGVYVNFGGQSSTTVHSTPKKALLMRAETNMLLMSPATDGKLRTTGLHQLDIETGKIVTEWKFGKDGTDITMRDITNDNKGAQMDPSGSTFLGLDDNRLCRWDMRDRNGIVQDLATASAPVLNWTQGHQFSRGTNFQCFATTGDGSIVVGSIDGKIRLYSSNSMRQAKTAFPGLGSPITHVDVTFDGKWILGTTDTYLILICSLFTDKDGKTKTGFSGRMGNRISAPRLLKLNPLDSHMAGVNNKFRGAQFSWVTENGKQERHLVATVGKFSVIWNFQQVKDGSHECYRNQVGLKSCYCYKIVLKDDSIVDSRFMHDKFAVSDSPEAPLVVATPMKRIFCGEYGEGANLKQFRTLYFICPIIWRFADRENMAFAVGRSFQLLPCSSSSSSAFLGKNTDKSWVTYSPARHYSRAEVQAQQRPTWLPGLDPPSYLDGSLAGDFGFDPLGLGEDPESLKWYVQAELVHARFAMAGVAGILVTDLFRVTGLINLPVWYEAGATKFPFASTRTLFIVQLILMGFVETKRYMDFTNPGSQARDGSFFGIEAALEGLEPGYPGGPLLNPLGLAKDIKNAHEWKLKEIKNGRLAMVAMLGFFVQAQVTHVGPIDNLVYHLSDPWHRTIIQTLSGSGP</sequence>
<keyword evidence="2" id="KW-1185">Reference proteome</keyword>
<evidence type="ECO:0000313" key="1">
    <source>
        <dbReference type="EMBL" id="KAH7848393.1"/>
    </source>
</evidence>
<comment type="caution">
    <text evidence="1">The sequence shown here is derived from an EMBL/GenBank/DDBJ whole genome shotgun (WGS) entry which is preliminary data.</text>
</comment>
<dbReference type="Proteomes" id="UP000828048">
    <property type="component" value="Chromosome 7"/>
</dbReference>
<reference evidence="1 2" key="1">
    <citation type="journal article" date="2021" name="Hortic Res">
        <title>High-quality reference genome and annotation aids understanding of berry development for evergreen blueberry (Vaccinium darrowii).</title>
        <authorList>
            <person name="Yu J."/>
            <person name="Hulse-Kemp A.M."/>
            <person name="Babiker E."/>
            <person name="Staton M."/>
        </authorList>
    </citation>
    <scope>NUCLEOTIDE SEQUENCE [LARGE SCALE GENOMIC DNA]</scope>
    <source>
        <strain evidence="2">cv. NJ 8807/NJ 8810</strain>
        <tissue evidence="1">Young leaf</tissue>
    </source>
</reference>
<name>A0ACB7Y5R7_9ERIC</name>
<organism evidence="1 2">
    <name type="scientific">Vaccinium darrowii</name>
    <dbReference type="NCBI Taxonomy" id="229202"/>
    <lineage>
        <taxon>Eukaryota</taxon>
        <taxon>Viridiplantae</taxon>
        <taxon>Streptophyta</taxon>
        <taxon>Embryophyta</taxon>
        <taxon>Tracheophyta</taxon>
        <taxon>Spermatophyta</taxon>
        <taxon>Magnoliopsida</taxon>
        <taxon>eudicotyledons</taxon>
        <taxon>Gunneridae</taxon>
        <taxon>Pentapetalae</taxon>
        <taxon>asterids</taxon>
        <taxon>Ericales</taxon>
        <taxon>Ericaceae</taxon>
        <taxon>Vaccinioideae</taxon>
        <taxon>Vaccinieae</taxon>
        <taxon>Vaccinium</taxon>
    </lineage>
</organism>